<protein>
    <submittedName>
        <fullName evidence="1">Uncharacterized protein</fullName>
    </submittedName>
</protein>
<sequence length="43" mass="5178">MVFGWKINHTVINGRRLKFKGRTVGLFRNWIKYLLHLEFICAT</sequence>
<reference evidence="1 2" key="1">
    <citation type="submission" date="2009-10" db="EMBL/GenBank/DDBJ databases">
        <authorList>
            <person name="Shrivastava S."/>
            <person name="Brinkac L.B."/>
            <person name="Brown J.L."/>
            <person name="Bruce D.B."/>
            <person name="Detter C."/>
            <person name="Green L.D."/>
            <person name="Munk C.A."/>
            <person name="Rogers Y.C."/>
            <person name="Tapia R."/>
            <person name="Saunders E.S."/>
            <person name="Sims D.R."/>
            <person name="Smith L.A."/>
            <person name="Smith T.J."/>
            <person name="Sutton G."/>
            <person name="Brettin T."/>
        </authorList>
    </citation>
    <scope>NUCLEOTIDE SEQUENCE [LARGE SCALE GENOMIC DNA]</scope>
    <source>
        <strain evidence="2">D str. 1873</strain>
    </source>
</reference>
<evidence type="ECO:0000313" key="1">
    <source>
        <dbReference type="EMBL" id="EES90390.1"/>
    </source>
</evidence>
<dbReference type="EMBL" id="ACSJ01000013">
    <property type="protein sequence ID" value="EES90390.1"/>
    <property type="molecule type" value="Genomic_DNA"/>
</dbReference>
<dbReference type="Proteomes" id="UP000006160">
    <property type="component" value="Unassembled WGS sequence"/>
</dbReference>
<organism evidence="1 2">
    <name type="scientific">Clostridium botulinum D str. 1873</name>
    <dbReference type="NCBI Taxonomy" id="592027"/>
    <lineage>
        <taxon>Bacteria</taxon>
        <taxon>Bacillati</taxon>
        <taxon>Bacillota</taxon>
        <taxon>Clostridia</taxon>
        <taxon>Eubacteriales</taxon>
        <taxon>Clostridiaceae</taxon>
        <taxon>Clostridium</taxon>
    </lineage>
</organism>
<accession>A0A9P2G5I6</accession>
<proteinExistence type="predicted"/>
<name>A0A9P2G5I6_CLOBO</name>
<evidence type="ECO:0000313" key="2">
    <source>
        <dbReference type="Proteomes" id="UP000006160"/>
    </source>
</evidence>
<comment type="caution">
    <text evidence="1">The sequence shown here is derived from an EMBL/GenBank/DDBJ whole genome shotgun (WGS) entry which is preliminary data.</text>
</comment>
<gene>
    <name evidence="1" type="ORF">CLG_B2216</name>
</gene>
<dbReference type="AlphaFoldDB" id="A0A9P2G5I6"/>